<feature type="transmembrane region" description="Helical" evidence="1">
    <location>
        <begin position="189"/>
        <end position="205"/>
    </location>
</feature>
<feature type="transmembrane region" description="Helical" evidence="1">
    <location>
        <begin position="30"/>
        <end position="49"/>
    </location>
</feature>
<keyword evidence="1" id="KW-0812">Transmembrane</keyword>
<keyword evidence="1" id="KW-0472">Membrane</keyword>
<feature type="transmembrane region" description="Helical" evidence="1">
    <location>
        <begin position="167"/>
        <end position="184"/>
    </location>
</feature>
<feature type="transmembrane region" description="Helical" evidence="1">
    <location>
        <begin position="798"/>
        <end position="818"/>
    </location>
</feature>
<keyword evidence="1" id="KW-1133">Transmembrane helix</keyword>
<dbReference type="InterPro" id="IPR018580">
    <property type="entry name" value="Uncharacterised_YfhO"/>
</dbReference>
<dbReference type="PANTHER" id="PTHR38454">
    <property type="entry name" value="INTEGRAL MEMBRANE PROTEIN-RELATED"/>
    <property type="match status" value="1"/>
</dbReference>
<feature type="transmembrane region" description="Helical" evidence="1">
    <location>
        <begin position="352"/>
        <end position="369"/>
    </location>
</feature>
<reference evidence="2" key="1">
    <citation type="journal article" date="2020" name="mSystems">
        <title>Genome- and Community-Level Interaction Insights into Carbon Utilization and Element Cycling Functions of Hydrothermarchaeota in Hydrothermal Sediment.</title>
        <authorList>
            <person name="Zhou Z."/>
            <person name="Liu Y."/>
            <person name="Xu W."/>
            <person name="Pan J."/>
            <person name="Luo Z.H."/>
            <person name="Li M."/>
        </authorList>
    </citation>
    <scope>NUCLEOTIDE SEQUENCE [LARGE SCALE GENOMIC DNA]</scope>
    <source>
        <strain evidence="2">HyVt-456</strain>
    </source>
</reference>
<feature type="transmembrane region" description="Helical" evidence="1">
    <location>
        <begin position="450"/>
        <end position="468"/>
    </location>
</feature>
<dbReference type="PANTHER" id="PTHR38454:SF1">
    <property type="entry name" value="INTEGRAL MEMBRANE PROTEIN"/>
    <property type="match status" value="1"/>
</dbReference>
<feature type="transmembrane region" description="Helical" evidence="1">
    <location>
        <begin position="243"/>
        <end position="262"/>
    </location>
</feature>
<gene>
    <name evidence="2" type="ORF">ENJ10_12090</name>
</gene>
<dbReference type="AlphaFoldDB" id="A0A7V1LPR4"/>
<feature type="transmembrane region" description="Helical" evidence="1">
    <location>
        <begin position="137"/>
        <end position="155"/>
    </location>
</feature>
<evidence type="ECO:0000256" key="1">
    <source>
        <dbReference type="SAM" id="Phobius"/>
    </source>
</evidence>
<feature type="transmembrane region" description="Helical" evidence="1">
    <location>
        <begin position="526"/>
        <end position="543"/>
    </location>
</feature>
<proteinExistence type="predicted"/>
<evidence type="ECO:0000313" key="2">
    <source>
        <dbReference type="EMBL" id="HED11422.1"/>
    </source>
</evidence>
<dbReference type="EMBL" id="DRLD01000337">
    <property type="protein sequence ID" value="HED11422.1"/>
    <property type="molecule type" value="Genomic_DNA"/>
</dbReference>
<feature type="transmembrane region" description="Helical" evidence="1">
    <location>
        <begin position="376"/>
        <end position="395"/>
    </location>
</feature>
<sequence length="830" mass="94253">MAKKKSSAKAAPSTPPLQTGIRLSRRVQDIIALSVLALGLLILFKPMAIDRLTPQGVDVLASIGTNHQIKIWQKESGEKALWNPYVFSGMPRYQRIPPVTPSFDTILNLLGRLFNNIFIYTLFAAWGFYFMLRYFKFSPLVSFAGAALFVLMPHYKSLYLEGHNAKYRALMLLPWIIWTFQIFIDKRTLWAAALFGLAFGVQIRTQHYQIIFYTGLLVFAIGIAPVVKDVLARRYSAFLKGSLLILAAVSLGIMTAAQPLFLAQEYLPWSKRGKTTIHLSDRQKTKDVRNKTGVSMQYATQWSTAPSELLTWIAPRAFGGMSGEKYTGSAVPQLKGRTIPGYWGEMPFTQSYEYMGVLTLLLALLGLFLNRKNPFVIALALFGLFLTLLSFGRHFESFYSFFYNYVPYFNKFRAPMMSVTVTFFIVALLAAFGLRSLLQTDFKDKKTAKTILMVCGGFLALGLISWLLGQGMSFTKAGEKYDPQVMGMILSIRKEMFNSDMLRFMAFATAGSLGIFLYLRERLKALPLALLLVLLAVIDVIQIREQAHKDYVNLQRLEKRYFKATDTDRFIQKDKSLFRVMPMGREFSDNRFSYFHQNVGGYTPIKMYTIEEIVENNLGNGAIANPAVLQMLNVKYVVTKRVLPATHFEPVFRDEKAQLLTYRLKNPLKRAFFVPAYRVITDEYERVSFLNNPAFKPDSMALLEEEPGWALSPADSQSVKVKRFSPMELVLDVYTDQAGLLVISENYYPPGWKHFIDDQPVEKVWRADHSLQAIRVPAGAHTVHLRFDPDSYRRNVHYAQFSVALLLLAALSGLIPLINRRRSGATPDNG</sequence>
<comment type="caution">
    <text evidence="2">The sequence shown here is derived from an EMBL/GenBank/DDBJ whole genome shotgun (WGS) entry which is preliminary data.</text>
</comment>
<feature type="transmembrane region" description="Helical" evidence="1">
    <location>
        <begin position="501"/>
        <end position="519"/>
    </location>
</feature>
<name>A0A7V1LPR4_CALAY</name>
<evidence type="ECO:0008006" key="3">
    <source>
        <dbReference type="Google" id="ProtNLM"/>
    </source>
</evidence>
<feature type="transmembrane region" description="Helical" evidence="1">
    <location>
        <begin position="113"/>
        <end position="132"/>
    </location>
</feature>
<feature type="transmembrane region" description="Helical" evidence="1">
    <location>
        <begin position="211"/>
        <end position="231"/>
    </location>
</feature>
<dbReference type="Proteomes" id="UP000886005">
    <property type="component" value="Unassembled WGS sequence"/>
</dbReference>
<organism evidence="2">
    <name type="scientific">Caldithrix abyssi</name>
    <dbReference type="NCBI Taxonomy" id="187145"/>
    <lineage>
        <taxon>Bacteria</taxon>
        <taxon>Pseudomonadati</taxon>
        <taxon>Calditrichota</taxon>
        <taxon>Calditrichia</taxon>
        <taxon>Calditrichales</taxon>
        <taxon>Calditrichaceae</taxon>
        <taxon>Caldithrix</taxon>
    </lineage>
</organism>
<protein>
    <recommendedName>
        <fullName evidence="3">YfhO family protein</fullName>
    </recommendedName>
</protein>
<feature type="transmembrane region" description="Helical" evidence="1">
    <location>
        <begin position="415"/>
        <end position="438"/>
    </location>
</feature>
<accession>A0A7V1LPR4</accession>